<keyword evidence="1" id="KW-1133">Transmembrane helix</keyword>
<sequence>MDYANRFTTKTTYSLLRAEYGVATLVCTLLFFYHVGEVRWWAAIALFAYIDVIGYIPGLIVHLRHEDGAVPKLYYVLYNTMHSFVTQAVVLGLWIWIHGFEWALLVVPIHLLGDRALFGSFVKPFSVPFEPKVIPEFEEFERSLAGRAAASSRV</sequence>
<evidence type="ECO:0008006" key="4">
    <source>
        <dbReference type="Google" id="ProtNLM"/>
    </source>
</evidence>
<protein>
    <recommendedName>
        <fullName evidence="4">Integral membrane protein</fullName>
    </recommendedName>
</protein>
<name>A0A7W9PA25_9NOCA</name>
<dbReference type="Proteomes" id="UP000540412">
    <property type="component" value="Unassembled WGS sequence"/>
</dbReference>
<organism evidence="2 3">
    <name type="scientific">Nocardia transvalensis</name>
    <dbReference type="NCBI Taxonomy" id="37333"/>
    <lineage>
        <taxon>Bacteria</taxon>
        <taxon>Bacillati</taxon>
        <taxon>Actinomycetota</taxon>
        <taxon>Actinomycetes</taxon>
        <taxon>Mycobacteriales</taxon>
        <taxon>Nocardiaceae</taxon>
        <taxon>Nocardia</taxon>
    </lineage>
</organism>
<evidence type="ECO:0000313" key="2">
    <source>
        <dbReference type="EMBL" id="MBB5912207.1"/>
    </source>
</evidence>
<feature type="transmembrane region" description="Helical" evidence="1">
    <location>
        <begin position="73"/>
        <end position="96"/>
    </location>
</feature>
<dbReference type="EMBL" id="JACHIT010000001">
    <property type="protein sequence ID" value="MBB5912207.1"/>
    <property type="molecule type" value="Genomic_DNA"/>
</dbReference>
<dbReference type="AlphaFoldDB" id="A0A7W9PA25"/>
<proteinExistence type="predicted"/>
<feature type="transmembrane region" description="Helical" evidence="1">
    <location>
        <begin position="40"/>
        <end position="61"/>
    </location>
</feature>
<keyword evidence="3" id="KW-1185">Reference proteome</keyword>
<accession>A0A7W9PA25</accession>
<keyword evidence="1" id="KW-0812">Transmembrane</keyword>
<evidence type="ECO:0000256" key="1">
    <source>
        <dbReference type="SAM" id="Phobius"/>
    </source>
</evidence>
<reference evidence="2 3" key="1">
    <citation type="submission" date="2020-08" db="EMBL/GenBank/DDBJ databases">
        <title>Sequencing the genomes of 1000 actinobacteria strains.</title>
        <authorList>
            <person name="Klenk H.-P."/>
        </authorList>
    </citation>
    <scope>NUCLEOTIDE SEQUENCE [LARGE SCALE GENOMIC DNA]</scope>
    <source>
        <strain evidence="2 3">DSM 43582</strain>
    </source>
</reference>
<keyword evidence="1" id="KW-0472">Membrane</keyword>
<feature type="transmembrane region" description="Helical" evidence="1">
    <location>
        <begin position="12"/>
        <end position="34"/>
    </location>
</feature>
<evidence type="ECO:0000313" key="3">
    <source>
        <dbReference type="Proteomes" id="UP000540412"/>
    </source>
</evidence>
<dbReference type="RefSeq" id="WP_040751904.1">
    <property type="nucleotide sequence ID" value="NZ_JACHIT010000001.1"/>
</dbReference>
<comment type="caution">
    <text evidence="2">The sequence shown here is derived from an EMBL/GenBank/DDBJ whole genome shotgun (WGS) entry which is preliminary data.</text>
</comment>
<gene>
    <name evidence="2" type="ORF">BJY24_001074</name>
</gene>